<dbReference type="NCBIfam" id="TIGR02433">
    <property type="entry name" value="lysidine_TilS_C"/>
    <property type="match status" value="1"/>
</dbReference>
<feature type="region of interest" description="Disordered" evidence="1">
    <location>
        <begin position="49"/>
        <end position="80"/>
    </location>
</feature>
<dbReference type="RefSeq" id="WP_318600313.1">
    <property type="nucleotide sequence ID" value="NZ_JAWSTH010000105.1"/>
</dbReference>
<name>A0ABU4HWY8_9ACTN</name>
<organism evidence="3 4">
    <name type="scientific">Conexibacter stalactiti</name>
    <dbReference type="NCBI Taxonomy" id="1940611"/>
    <lineage>
        <taxon>Bacteria</taxon>
        <taxon>Bacillati</taxon>
        <taxon>Actinomycetota</taxon>
        <taxon>Thermoleophilia</taxon>
        <taxon>Solirubrobacterales</taxon>
        <taxon>Conexibacteraceae</taxon>
        <taxon>Conexibacter</taxon>
    </lineage>
</organism>
<dbReference type="InterPro" id="IPR012796">
    <property type="entry name" value="Lysidine-tRNA-synth_C"/>
</dbReference>
<dbReference type="Proteomes" id="UP001284601">
    <property type="component" value="Unassembled WGS sequence"/>
</dbReference>
<dbReference type="GO" id="GO:0032267">
    <property type="term" value="F:tRNA(Ile)-lysidine synthase activity"/>
    <property type="evidence" value="ECO:0007669"/>
    <property type="project" value="UniProtKB-EC"/>
</dbReference>
<reference evidence="4" key="1">
    <citation type="submission" date="2023-07" db="EMBL/GenBank/DDBJ databases">
        <title>Conexibacter stalactiti sp. nov., isolated from stalactites in a lava cave and emended description of the genus Conexibacter.</title>
        <authorList>
            <person name="Lee S.D."/>
        </authorList>
    </citation>
    <scope>NUCLEOTIDE SEQUENCE [LARGE SCALE GENOMIC DNA]</scope>
    <source>
        <strain evidence="4">KCTC 39840</strain>
    </source>
</reference>
<dbReference type="Pfam" id="PF11734">
    <property type="entry name" value="TilS_C"/>
    <property type="match status" value="1"/>
</dbReference>
<evidence type="ECO:0000313" key="4">
    <source>
        <dbReference type="Proteomes" id="UP001284601"/>
    </source>
</evidence>
<comment type="caution">
    <text evidence="3">The sequence shown here is derived from an EMBL/GenBank/DDBJ whole genome shotgun (WGS) entry which is preliminary data.</text>
</comment>
<keyword evidence="4" id="KW-1185">Reference proteome</keyword>
<protein>
    <submittedName>
        <fullName evidence="3">tRNA lysidine(34) synthetase TilS</fullName>
        <ecNumber evidence="3">6.3.4.19</ecNumber>
    </submittedName>
</protein>
<gene>
    <name evidence="3" type="primary">tilS</name>
    <name evidence="3" type="ORF">R7226_26050</name>
</gene>
<proteinExistence type="predicted"/>
<evidence type="ECO:0000313" key="3">
    <source>
        <dbReference type="EMBL" id="MDW5597843.1"/>
    </source>
</evidence>
<feature type="non-terminal residue" evidence="3">
    <location>
        <position position="1"/>
    </location>
</feature>
<dbReference type="SUPFAM" id="SSF56037">
    <property type="entry name" value="PheT/TilS domain"/>
    <property type="match status" value="1"/>
</dbReference>
<evidence type="ECO:0000259" key="2">
    <source>
        <dbReference type="SMART" id="SM00977"/>
    </source>
</evidence>
<sequence>AGRPVGGAAGRAEQVAALRRAGTAWLDLGGGVRAVAEYGVVRAELTPRAEDARNPAGSASAPGVGGAAETTPPEPVALPVPGSATFGAWRLRCEASAPDPVDGVLDRAALGGAAELLVRPWRTGDRIAPIGLGGTKSLQDLFTARRVPRARRALLPVVVCGEEVAWVPGVATSARFGVTAATREAVRLSASGPA</sequence>
<evidence type="ECO:0000256" key="1">
    <source>
        <dbReference type="SAM" id="MobiDB-lite"/>
    </source>
</evidence>
<accession>A0ABU4HWY8</accession>
<dbReference type="EMBL" id="JAWSTH010000105">
    <property type="protein sequence ID" value="MDW5597843.1"/>
    <property type="molecule type" value="Genomic_DNA"/>
</dbReference>
<keyword evidence="3" id="KW-0436">Ligase</keyword>
<dbReference type="EC" id="6.3.4.19" evidence="3"/>
<dbReference type="SMART" id="SM00977">
    <property type="entry name" value="TilS_C"/>
    <property type="match status" value="1"/>
</dbReference>
<feature type="domain" description="Lysidine-tRNA(Ile) synthetase C-terminal" evidence="2">
    <location>
        <begin position="116"/>
        <end position="188"/>
    </location>
</feature>